<protein>
    <submittedName>
        <fullName evidence="1">Uncharacterized protein</fullName>
    </submittedName>
</protein>
<comment type="caution">
    <text evidence="1">The sequence shown here is derived from an EMBL/GenBank/DDBJ whole genome shotgun (WGS) entry which is preliminary data.</text>
</comment>
<dbReference type="AlphaFoldDB" id="A0A2H0NGW3"/>
<proteinExistence type="predicted"/>
<evidence type="ECO:0000313" key="2">
    <source>
        <dbReference type="Proteomes" id="UP000230564"/>
    </source>
</evidence>
<gene>
    <name evidence="1" type="ORF">COV55_00235</name>
</gene>
<accession>A0A2H0NGW3</accession>
<name>A0A2H0NGW3_9BACT</name>
<organism evidence="1 2">
    <name type="scientific">Candidatus Komeilibacteria bacterium CG11_big_fil_rev_8_21_14_0_20_36_20</name>
    <dbReference type="NCBI Taxonomy" id="1974477"/>
    <lineage>
        <taxon>Bacteria</taxon>
        <taxon>Candidatus Komeiliibacteriota</taxon>
    </lineage>
</organism>
<dbReference type="EMBL" id="PCWQ01000004">
    <property type="protein sequence ID" value="PIR07316.1"/>
    <property type="molecule type" value="Genomic_DNA"/>
</dbReference>
<reference evidence="1 2" key="1">
    <citation type="submission" date="2017-09" db="EMBL/GenBank/DDBJ databases">
        <title>Depth-based differentiation of microbial function through sediment-hosted aquifers and enrichment of novel symbionts in the deep terrestrial subsurface.</title>
        <authorList>
            <person name="Probst A.J."/>
            <person name="Ladd B."/>
            <person name="Jarett J.K."/>
            <person name="Geller-Mcgrath D.E."/>
            <person name="Sieber C.M."/>
            <person name="Emerson J.B."/>
            <person name="Anantharaman K."/>
            <person name="Thomas B.C."/>
            <person name="Malmstrom R."/>
            <person name="Stieglmeier M."/>
            <person name="Klingl A."/>
            <person name="Woyke T."/>
            <person name="Ryan C.M."/>
            <person name="Banfield J.F."/>
        </authorList>
    </citation>
    <scope>NUCLEOTIDE SEQUENCE [LARGE SCALE GENOMIC DNA]</scope>
    <source>
        <strain evidence="1">CG11_big_fil_rev_8_21_14_0_20_36_20</strain>
    </source>
</reference>
<evidence type="ECO:0000313" key="1">
    <source>
        <dbReference type="EMBL" id="PIR07316.1"/>
    </source>
</evidence>
<dbReference type="Proteomes" id="UP000230564">
    <property type="component" value="Unassembled WGS sequence"/>
</dbReference>
<sequence>MLKSKKGLILLGLIIILLAVGSIIWKQDQKIGEQTDEQSCLLMTGYTWCQSSQKCLRIWEERCDSEITKVFEELEQATQINFYEAAAVEFDWRLSTADSREKVTIDGQSILADDLSNEDQGQVGLFFKNKGFEIDMYNVSAGTVAGATGYKKGRFVCLVINSSGFGAFGEEIATDKNFTEIKCGYVDVSLDFQLSTTEAIKKLLAEKYSTKILAIELEIAQETATHARGMVSFLDENLPGPPEGGIFLAAKVAGQWQLVFDGNGGISCTQMQPYNFPEEMISDCYKNL</sequence>